<evidence type="ECO:0000256" key="2">
    <source>
        <dbReference type="SAM" id="SignalP"/>
    </source>
</evidence>
<sequence>MFLVVVVLAMGIPLRQFAQTAGEDIGWPRQTKNSKGTLVYYQPQIKSWEKYTVLTADMAFSLTPAGGKETHGVATIACNTIVDQESHTVYLRNIDATSIRFPGLPEDQMQPMEDLFRQLAPTGGEPISLERLMADAEHKDLPNHTTELNNDPPKIFYSNTPAVVLTVTGDPVKAPVEKTHLEFVVNTNWDLFYETKEKQYYLLVNNFWLKSPQLESGWKVAATLPKEFSKLPAGQNFDEVKKMIPAPANRSNPPQIFFYDKPAELIILKGAPVYATVPGTGLLYITNTDNDIFLENTNKEFYVLFSGRWFSGSSLEGPWTYASDKLPPDFKKIPPKGDKARVLASVPGTVEASDAVLLAQVPTTAIVNKAQAVSQVKVQYDGDPQFKPIEGTSLEYASNTQQKIVKVGDMYYLCFQAVWFMSAKPNGPWQVADTVPDEIYKIPPSSPLYNVTYVTQTNATETTIESSTTAGYFGMFVVGMAVGACIAYGTGWFYPPYMWWGPGFMYPVYRPWPCTYGVGAVYNPWTGGWAAGRSVYGPYGAAGTSAWYNPATGRYGRSASVQGWYGGRTAASSYNPWTGSYAATRQGHNPYAQWGSSVATRGNQWAQTGHITNANGTTAGYRTSTGQSGVVHHGNNGTIAKGSNGTYVGHDGNIYRKNDNGSWSHYNNGSWQQNVGGDGSTRKSLDNSFNSRQRGNFQTRNFQNFRRGGGGGRMGGGFHRR</sequence>
<name>A0A0E9MU64_9BACT</name>
<comment type="caution">
    <text evidence="3">The sequence shown here is derived from an EMBL/GenBank/DDBJ whole genome shotgun (WGS) entry which is preliminary data.</text>
</comment>
<keyword evidence="4" id="KW-1185">Reference proteome</keyword>
<evidence type="ECO:0000256" key="1">
    <source>
        <dbReference type="SAM" id="MobiDB-lite"/>
    </source>
</evidence>
<feature type="region of interest" description="Disordered" evidence="1">
    <location>
        <begin position="666"/>
        <end position="694"/>
    </location>
</feature>
<dbReference type="Proteomes" id="UP000033121">
    <property type="component" value="Unassembled WGS sequence"/>
</dbReference>
<evidence type="ECO:0000313" key="4">
    <source>
        <dbReference type="Proteomes" id="UP000033121"/>
    </source>
</evidence>
<organism evidence="3 4">
    <name type="scientific">Flavihumibacter petaseus NBRC 106054</name>
    <dbReference type="NCBI Taxonomy" id="1220578"/>
    <lineage>
        <taxon>Bacteria</taxon>
        <taxon>Pseudomonadati</taxon>
        <taxon>Bacteroidota</taxon>
        <taxon>Chitinophagia</taxon>
        <taxon>Chitinophagales</taxon>
        <taxon>Chitinophagaceae</taxon>
        <taxon>Flavihumibacter</taxon>
    </lineage>
</organism>
<evidence type="ECO:0000313" key="3">
    <source>
        <dbReference type="EMBL" id="GAO41109.1"/>
    </source>
</evidence>
<gene>
    <name evidence="3" type="ORF">FPE01S_01_01210</name>
</gene>
<keyword evidence="2" id="KW-0732">Signal</keyword>
<dbReference type="OrthoDB" id="102964at2"/>
<feature type="compositionally biased region" description="Polar residues" evidence="1">
    <location>
        <begin position="666"/>
        <end position="675"/>
    </location>
</feature>
<dbReference type="EMBL" id="BBWV01000001">
    <property type="protein sequence ID" value="GAO41109.1"/>
    <property type="molecule type" value="Genomic_DNA"/>
</dbReference>
<proteinExistence type="predicted"/>
<dbReference type="AlphaFoldDB" id="A0A0E9MU64"/>
<feature type="signal peptide" evidence="2">
    <location>
        <begin position="1"/>
        <end position="18"/>
    </location>
</feature>
<dbReference type="RefSeq" id="WP_157473848.1">
    <property type="nucleotide sequence ID" value="NZ_BBWV01000001.1"/>
</dbReference>
<dbReference type="STRING" id="1220578.FPE01S_01_01210"/>
<protein>
    <recommendedName>
        <fullName evidence="5">Carbohydrate-binding family V/XII</fullName>
    </recommendedName>
</protein>
<reference evidence="3 4" key="1">
    <citation type="submission" date="2015-04" db="EMBL/GenBank/DDBJ databases">
        <title>Whole genome shotgun sequence of Flavihumibacter petaseus NBRC 106054.</title>
        <authorList>
            <person name="Miyazawa S."/>
            <person name="Hosoyama A."/>
            <person name="Hashimoto M."/>
            <person name="Noguchi M."/>
            <person name="Tsuchikane K."/>
            <person name="Ohji S."/>
            <person name="Yamazoe A."/>
            <person name="Ichikawa N."/>
            <person name="Kimura A."/>
            <person name="Fujita N."/>
        </authorList>
    </citation>
    <scope>NUCLEOTIDE SEQUENCE [LARGE SCALE GENOMIC DNA]</scope>
    <source>
        <strain evidence="3 4">NBRC 106054</strain>
    </source>
</reference>
<feature type="chain" id="PRO_5002429717" description="Carbohydrate-binding family V/XII" evidence="2">
    <location>
        <begin position="19"/>
        <end position="721"/>
    </location>
</feature>
<accession>A0A0E9MU64</accession>
<evidence type="ECO:0008006" key="5">
    <source>
        <dbReference type="Google" id="ProtNLM"/>
    </source>
</evidence>